<keyword evidence="2" id="KW-1133">Transmembrane helix</keyword>
<feature type="transmembrane region" description="Helical" evidence="2">
    <location>
        <begin position="117"/>
        <end position="138"/>
    </location>
</feature>
<feature type="transmembrane region" description="Helical" evidence="2">
    <location>
        <begin position="71"/>
        <end position="96"/>
    </location>
</feature>
<feature type="transmembrane region" description="Helical" evidence="2">
    <location>
        <begin position="39"/>
        <end position="59"/>
    </location>
</feature>
<dbReference type="Gene3D" id="1.20.1070.10">
    <property type="entry name" value="Rhodopsin 7-helix transmembrane proteins"/>
    <property type="match status" value="1"/>
</dbReference>
<sequence>MLPLGLKISWFILSATGWLACCIVLWAFGRTVNVQWGPVAYIIGNTLLQGAFCLGMVYRMDPFSMPRSFCIAQTIIISTGAFIISGASMAFSLATYMAVLKPKTWGDGERAFRWRNIYAVPILVFPFVGTVVHIVGVLKFDSAQPSDDIHCDSTAPEWVRLLGYAGMPILMVLPALYLSVMSAYRISRTNQHLQRARPEGEQFSLPRASRRYDTVTFMPPDAHVSSSAAAAVAAGGIVIAAPRHAQTGSGVSTVEIDDADSQVSFTFPTFANPDTVRAAAGVDKEQRESDAEGAIAEKDDEEPAKWEDEASAEGPSDAGRADSLRWVDSKVHATDDVGSGSVMSLADDVMLRLPNRYSSMFHQPKTQRPIPFLAPAVLRMILFQVAFITFQSLASISTIVDLARHRSPTPFGSQHIALELACWMPVIVFGQFPSVRRNLIPWRPLT</sequence>
<dbReference type="OrthoDB" id="3256745at2759"/>
<evidence type="ECO:0000313" key="4">
    <source>
        <dbReference type="Proteomes" id="UP000054270"/>
    </source>
</evidence>
<dbReference type="PROSITE" id="PS51257">
    <property type="entry name" value="PROKAR_LIPOPROTEIN"/>
    <property type="match status" value="1"/>
</dbReference>
<dbReference type="OMA" id="FCLGMIW"/>
<reference evidence="4" key="1">
    <citation type="submission" date="2014-04" db="EMBL/GenBank/DDBJ databases">
        <title>Evolutionary Origins and Diversification of the Mycorrhizal Mutualists.</title>
        <authorList>
            <consortium name="DOE Joint Genome Institute"/>
            <consortium name="Mycorrhizal Genomics Consortium"/>
            <person name="Kohler A."/>
            <person name="Kuo A."/>
            <person name="Nagy L.G."/>
            <person name="Floudas D."/>
            <person name="Copeland A."/>
            <person name="Barry K.W."/>
            <person name="Cichocki N."/>
            <person name="Veneault-Fourrey C."/>
            <person name="LaButti K."/>
            <person name="Lindquist E.A."/>
            <person name="Lipzen A."/>
            <person name="Lundell T."/>
            <person name="Morin E."/>
            <person name="Murat C."/>
            <person name="Riley R."/>
            <person name="Ohm R."/>
            <person name="Sun H."/>
            <person name="Tunlid A."/>
            <person name="Henrissat B."/>
            <person name="Grigoriev I.V."/>
            <person name="Hibbett D.S."/>
            <person name="Martin F."/>
        </authorList>
    </citation>
    <scope>NUCLEOTIDE SEQUENCE [LARGE SCALE GENOMIC DNA]</scope>
    <source>
        <strain evidence="4">FD-334 SS-4</strain>
    </source>
</reference>
<evidence type="ECO:0008006" key="5">
    <source>
        <dbReference type="Google" id="ProtNLM"/>
    </source>
</evidence>
<feature type="region of interest" description="Disordered" evidence="1">
    <location>
        <begin position="279"/>
        <end position="323"/>
    </location>
</feature>
<keyword evidence="2" id="KW-0812">Transmembrane</keyword>
<dbReference type="Proteomes" id="UP000054270">
    <property type="component" value="Unassembled WGS sequence"/>
</dbReference>
<protein>
    <recommendedName>
        <fullName evidence="5">G-protein coupled receptors family 2 profile 2 domain-containing protein</fullName>
    </recommendedName>
</protein>
<evidence type="ECO:0000256" key="2">
    <source>
        <dbReference type="SAM" id="Phobius"/>
    </source>
</evidence>
<accession>A0A0D2MSF2</accession>
<keyword evidence="2" id="KW-0472">Membrane</keyword>
<organism evidence="3 4">
    <name type="scientific">Hypholoma sublateritium (strain FD-334 SS-4)</name>
    <dbReference type="NCBI Taxonomy" id="945553"/>
    <lineage>
        <taxon>Eukaryota</taxon>
        <taxon>Fungi</taxon>
        <taxon>Dikarya</taxon>
        <taxon>Basidiomycota</taxon>
        <taxon>Agaricomycotina</taxon>
        <taxon>Agaricomycetes</taxon>
        <taxon>Agaricomycetidae</taxon>
        <taxon>Agaricales</taxon>
        <taxon>Agaricineae</taxon>
        <taxon>Strophariaceae</taxon>
        <taxon>Hypholoma</taxon>
    </lineage>
</organism>
<dbReference type="AlphaFoldDB" id="A0A0D2MSF2"/>
<name>A0A0D2MSF2_HYPSF</name>
<feature type="transmembrane region" description="Helical" evidence="2">
    <location>
        <begin position="6"/>
        <end position="27"/>
    </location>
</feature>
<gene>
    <name evidence="3" type="ORF">HYPSUDRAFT_84331</name>
</gene>
<dbReference type="EMBL" id="KN817526">
    <property type="protein sequence ID" value="KJA26933.1"/>
    <property type="molecule type" value="Genomic_DNA"/>
</dbReference>
<evidence type="ECO:0000256" key="1">
    <source>
        <dbReference type="SAM" id="MobiDB-lite"/>
    </source>
</evidence>
<feature type="transmembrane region" description="Helical" evidence="2">
    <location>
        <begin position="158"/>
        <end position="178"/>
    </location>
</feature>
<evidence type="ECO:0000313" key="3">
    <source>
        <dbReference type="EMBL" id="KJA26933.1"/>
    </source>
</evidence>
<keyword evidence="4" id="KW-1185">Reference proteome</keyword>
<proteinExistence type="predicted"/>
<dbReference type="STRING" id="945553.A0A0D2MSF2"/>